<dbReference type="Pfam" id="PF13302">
    <property type="entry name" value="Acetyltransf_3"/>
    <property type="match status" value="1"/>
</dbReference>
<dbReference type="KEGG" id="rst:ATY39_04440"/>
<dbReference type="GO" id="GO:1990189">
    <property type="term" value="F:protein N-terminal-serine acetyltransferase activity"/>
    <property type="evidence" value="ECO:0007669"/>
    <property type="project" value="TreeGrafter"/>
</dbReference>
<dbReference type="OrthoDB" id="9784707at2"/>
<proteinExistence type="predicted"/>
<dbReference type="STRING" id="241244.ATY39_04440"/>
<evidence type="ECO:0000259" key="1">
    <source>
        <dbReference type="PROSITE" id="PS51186"/>
    </source>
</evidence>
<dbReference type="RefSeq" id="WP_066786411.1">
    <property type="nucleotide sequence ID" value="NZ_CP014806.1"/>
</dbReference>
<dbReference type="AlphaFoldDB" id="A0A143HBD6"/>
<keyword evidence="2" id="KW-0808">Transferase</keyword>
<dbReference type="GO" id="GO:0005737">
    <property type="term" value="C:cytoplasm"/>
    <property type="evidence" value="ECO:0007669"/>
    <property type="project" value="TreeGrafter"/>
</dbReference>
<protein>
    <submittedName>
        <fullName evidence="2">Alanine acetyltransferase</fullName>
    </submittedName>
</protein>
<dbReference type="PROSITE" id="PS51186">
    <property type="entry name" value="GNAT"/>
    <property type="match status" value="1"/>
</dbReference>
<accession>A0A143HBD6</accession>
<dbReference type="Proteomes" id="UP000076021">
    <property type="component" value="Chromosome"/>
</dbReference>
<evidence type="ECO:0000313" key="3">
    <source>
        <dbReference type="Proteomes" id="UP000076021"/>
    </source>
</evidence>
<dbReference type="GO" id="GO:0008999">
    <property type="term" value="F:protein-N-terminal-alanine acetyltransferase activity"/>
    <property type="evidence" value="ECO:0007669"/>
    <property type="project" value="TreeGrafter"/>
</dbReference>
<sequence>MFTYTVNNDIKLSLLEVRHAEELFALTDQSRESLEKWLPWVAFTRTVQDSKNFIEGTLKQFSENNGFQVGIWYKDELAGVIGLHGINWTNKSTSIGYWLGSSFEGKGLMTKACQAVIQYCFEEYGLHRIEIRAATGNHKSIAIPERLDFTKEGCIREAELLQNGFVDHYVFGLLKSDLK</sequence>
<dbReference type="PANTHER" id="PTHR43441">
    <property type="entry name" value="RIBOSOMAL-PROTEIN-SERINE ACETYLTRANSFERASE"/>
    <property type="match status" value="1"/>
</dbReference>
<dbReference type="PANTHER" id="PTHR43441:SF12">
    <property type="entry name" value="RIBOSOMAL N-ACETYLTRANSFERASE YDAF-RELATED"/>
    <property type="match status" value="1"/>
</dbReference>
<reference evidence="3" key="2">
    <citation type="submission" date="2016-03" db="EMBL/GenBank/DDBJ databases">
        <authorList>
            <person name="Ploux O."/>
        </authorList>
    </citation>
    <scope>NUCLEOTIDE SEQUENCE [LARGE SCALE GENOMIC DNA]</scope>
    <source>
        <strain evidence="3">PP9</strain>
    </source>
</reference>
<keyword evidence="3" id="KW-1185">Reference proteome</keyword>
<evidence type="ECO:0000313" key="2">
    <source>
        <dbReference type="EMBL" id="AMW98759.1"/>
    </source>
</evidence>
<dbReference type="EMBL" id="CP014806">
    <property type="protein sequence ID" value="AMW98759.1"/>
    <property type="molecule type" value="Genomic_DNA"/>
</dbReference>
<dbReference type="InterPro" id="IPR051908">
    <property type="entry name" value="Ribosomal_N-acetyltransferase"/>
</dbReference>
<dbReference type="InterPro" id="IPR016181">
    <property type="entry name" value="Acyl_CoA_acyltransferase"/>
</dbReference>
<dbReference type="InterPro" id="IPR000182">
    <property type="entry name" value="GNAT_dom"/>
</dbReference>
<gene>
    <name evidence="2" type="ORF">ATY39_04440</name>
</gene>
<feature type="domain" description="N-acetyltransferase" evidence="1">
    <location>
        <begin position="15"/>
        <end position="176"/>
    </location>
</feature>
<dbReference type="Gene3D" id="3.40.630.30">
    <property type="match status" value="1"/>
</dbReference>
<organism evidence="2 3">
    <name type="scientific">Rummeliibacillus stabekisii</name>
    <dbReference type="NCBI Taxonomy" id="241244"/>
    <lineage>
        <taxon>Bacteria</taxon>
        <taxon>Bacillati</taxon>
        <taxon>Bacillota</taxon>
        <taxon>Bacilli</taxon>
        <taxon>Bacillales</taxon>
        <taxon>Caryophanaceae</taxon>
        <taxon>Rummeliibacillus</taxon>
    </lineage>
</organism>
<name>A0A143HBD6_9BACL</name>
<reference evidence="2 3" key="1">
    <citation type="journal article" date="2016" name="Genome Announc.">
        <title>Whole-Genome Sequence of Rummeliibacillus stabekisii Strain PP9 Isolated from Antarctic Soil.</title>
        <authorList>
            <person name="da Mota F.F."/>
            <person name="Vollu R.E."/>
            <person name="Jurelevicius D."/>
            <person name="Seldin L."/>
        </authorList>
    </citation>
    <scope>NUCLEOTIDE SEQUENCE [LARGE SCALE GENOMIC DNA]</scope>
    <source>
        <strain evidence="2 3">PP9</strain>
    </source>
</reference>
<dbReference type="SUPFAM" id="SSF55729">
    <property type="entry name" value="Acyl-CoA N-acyltransferases (Nat)"/>
    <property type="match status" value="1"/>
</dbReference>